<sequence length="334" mass="35422">MLQHHPPHDSCSPDLARDLEVMGEDVPASLRKGGSASEPEVQAPLTVRPAITVSVFHVERDIIARSRQIPVLVLLGGPLDPGVARTRKALSAAATAAAGQWVFAWVNADSDPEVIDQFHPESLPRLYAVADGTAIGHTGIAHTEELEAWIDTALTHASARLPGLPPEARFETEPASHAPGERPEIATAGSQPASHAPSELPETELRAAAEAVATGDYSEALSIYAALQDTASPSDRPVVERAIAAVSVLERAQQRPPSADPIRLADAEPTNPQAALDAADAHIILDQPEAAVRRLIPLTQHPEVRARLLQLLTLLPPNSDELPAARRAIANAVF</sequence>
<evidence type="ECO:0000256" key="1">
    <source>
        <dbReference type="SAM" id="MobiDB-lite"/>
    </source>
</evidence>
<feature type="region of interest" description="Disordered" evidence="1">
    <location>
        <begin position="162"/>
        <end position="202"/>
    </location>
</feature>
<evidence type="ECO:0008006" key="4">
    <source>
        <dbReference type="Google" id="ProtNLM"/>
    </source>
</evidence>
<dbReference type="RefSeq" id="WP_236119976.1">
    <property type="nucleotide sequence ID" value="NZ_JAKGSI010000006.1"/>
</dbReference>
<accession>A0A9X1U8B4</accession>
<comment type="caution">
    <text evidence="2">The sequence shown here is derived from an EMBL/GenBank/DDBJ whole genome shotgun (WGS) entry which is preliminary data.</text>
</comment>
<proteinExistence type="predicted"/>
<dbReference type="SUPFAM" id="SSF52833">
    <property type="entry name" value="Thioredoxin-like"/>
    <property type="match status" value="1"/>
</dbReference>
<dbReference type="Proteomes" id="UP001139336">
    <property type="component" value="Unassembled WGS sequence"/>
</dbReference>
<gene>
    <name evidence="2" type="ORF">L1O03_10835</name>
</gene>
<evidence type="ECO:0000313" key="3">
    <source>
        <dbReference type="Proteomes" id="UP001139336"/>
    </source>
</evidence>
<dbReference type="EMBL" id="JAKGSI010000006">
    <property type="protein sequence ID" value="MCF4007657.1"/>
    <property type="molecule type" value="Genomic_DNA"/>
</dbReference>
<feature type="compositionally biased region" description="Basic and acidic residues" evidence="1">
    <location>
        <begin position="168"/>
        <end position="184"/>
    </location>
</feature>
<reference evidence="2" key="1">
    <citation type="submission" date="2022-01" db="EMBL/GenBank/DDBJ databases">
        <title>Corynebacterium sp. nov isolated from isolated from the feces of the greater white-fronted geese (Anser albifrons) at Poyang Lake, PR China.</title>
        <authorList>
            <person name="Liu Q."/>
        </authorList>
    </citation>
    <scope>NUCLEOTIDE SEQUENCE</scope>
    <source>
        <strain evidence="2">JCM 32435</strain>
    </source>
</reference>
<dbReference type="InterPro" id="IPR036249">
    <property type="entry name" value="Thioredoxin-like_sf"/>
</dbReference>
<name>A0A9X1U8B4_9CORY</name>
<organism evidence="2 3">
    <name type="scientific">Corynebacterium uropygiale</name>
    <dbReference type="NCBI Taxonomy" id="1775911"/>
    <lineage>
        <taxon>Bacteria</taxon>
        <taxon>Bacillati</taxon>
        <taxon>Actinomycetota</taxon>
        <taxon>Actinomycetes</taxon>
        <taxon>Mycobacteriales</taxon>
        <taxon>Corynebacteriaceae</taxon>
        <taxon>Corynebacterium</taxon>
    </lineage>
</organism>
<keyword evidence="3" id="KW-1185">Reference proteome</keyword>
<dbReference type="AlphaFoldDB" id="A0A9X1U8B4"/>
<protein>
    <recommendedName>
        <fullName evidence="4">Thioredoxin</fullName>
    </recommendedName>
</protein>
<evidence type="ECO:0000313" key="2">
    <source>
        <dbReference type="EMBL" id="MCF4007657.1"/>
    </source>
</evidence>